<comment type="caution">
    <text evidence="5">The sequence shown here is derived from an EMBL/GenBank/DDBJ whole genome shotgun (WGS) entry which is preliminary data.</text>
</comment>
<name>A0A8J3EWG4_9ACTN</name>
<dbReference type="PANTHER" id="PTHR44591:SF3">
    <property type="entry name" value="RESPONSE REGULATORY DOMAIN-CONTAINING PROTEIN"/>
    <property type="match status" value="1"/>
</dbReference>
<evidence type="ECO:0000313" key="6">
    <source>
        <dbReference type="Proteomes" id="UP000650511"/>
    </source>
</evidence>
<dbReference type="InterPro" id="IPR011006">
    <property type="entry name" value="CheY-like_superfamily"/>
</dbReference>
<sequence length="211" mass="22805">METDRYPDAGRPVAERSARVPQHQTGGPARGTSVGSATFWSSDRRSDHERAHTISSLGPFVHASSELPRLVVVDDDRTIRDVVSLTLRSSGQIEVVGLAADGAEAMQMVADEQPDVVLLDLMLGAERGTDLIAPLLRSAPRSMIAMMTSVPAELEELNSLRAGAFVYYEKTMLSALARFIADDLSLFRRALGGEDVVAPSSLRRRSEPTGT</sequence>
<keyword evidence="1 2" id="KW-0597">Phosphoprotein</keyword>
<dbReference type="SUPFAM" id="SSF52172">
    <property type="entry name" value="CheY-like"/>
    <property type="match status" value="1"/>
</dbReference>
<evidence type="ECO:0000256" key="3">
    <source>
        <dbReference type="SAM" id="MobiDB-lite"/>
    </source>
</evidence>
<dbReference type="OrthoDB" id="7352332at2"/>
<dbReference type="SMART" id="SM00448">
    <property type="entry name" value="REC"/>
    <property type="match status" value="1"/>
</dbReference>
<organism evidence="5 6">
    <name type="scientific">Egicoccus halophilus</name>
    <dbReference type="NCBI Taxonomy" id="1670830"/>
    <lineage>
        <taxon>Bacteria</taxon>
        <taxon>Bacillati</taxon>
        <taxon>Actinomycetota</taxon>
        <taxon>Nitriliruptoria</taxon>
        <taxon>Egicoccales</taxon>
        <taxon>Egicoccaceae</taxon>
        <taxon>Egicoccus</taxon>
    </lineage>
</organism>
<gene>
    <name evidence="5" type="ORF">GCM10011354_04820</name>
</gene>
<feature type="region of interest" description="Disordered" evidence="3">
    <location>
        <begin position="1"/>
        <end position="37"/>
    </location>
</feature>
<dbReference type="Gene3D" id="3.40.50.2300">
    <property type="match status" value="1"/>
</dbReference>
<reference evidence="5" key="1">
    <citation type="journal article" date="2014" name="Int. J. Syst. Evol. Microbiol.">
        <title>Complete genome sequence of Corynebacterium casei LMG S-19264T (=DSM 44701T), isolated from a smear-ripened cheese.</title>
        <authorList>
            <consortium name="US DOE Joint Genome Institute (JGI-PGF)"/>
            <person name="Walter F."/>
            <person name="Albersmeier A."/>
            <person name="Kalinowski J."/>
            <person name="Ruckert C."/>
        </authorList>
    </citation>
    <scope>NUCLEOTIDE SEQUENCE</scope>
    <source>
        <strain evidence="5">CGMCC 1.14988</strain>
    </source>
</reference>
<dbReference type="EMBL" id="BMHA01000002">
    <property type="protein sequence ID" value="GGI03596.1"/>
    <property type="molecule type" value="Genomic_DNA"/>
</dbReference>
<evidence type="ECO:0000256" key="2">
    <source>
        <dbReference type="PROSITE-ProRule" id="PRU00169"/>
    </source>
</evidence>
<dbReference type="PROSITE" id="PS50110">
    <property type="entry name" value="RESPONSE_REGULATORY"/>
    <property type="match status" value="1"/>
</dbReference>
<feature type="compositionally biased region" description="Basic and acidic residues" evidence="3">
    <location>
        <begin position="1"/>
        <end position="18"/>
    </location>
</feature>
<evidence type="ECO:0000259" key="4">
    <source>
        <dbReference type="PROSITE" id="PS50110"/>
    </source>
</evidence>
<dbReference type="InterPro" id="IPR050595">
    <property type="entry name" value="Bact_response_regulator"/>
</dbReference>
<feature type="modified residue" description="4-aspartylphosphate" evidence="2">
    <location>
        <position position="120"/>
    </location>
</feature>
<accession>A0A8J3EWG4</accession>
<dbReference type="InterPro" id="IPR001789">
    <property type="entry name" value="Sig_transdc_resp-reg_receiver"/>
</dbReference>
<dbReference type="PANTHER" id="PTHR44591">
    <property type="entry name" value="STRESS RESPONSE REGULATOR PROTEIN 1"/>
    <property type="match status" value="1"/>
</dbReference>
<dbReference type="Proteomes" id="UP000650511">
    <property type="component" value="Unassembled WGS sequence"/>
</dbReference>
<feature type="domain" description="Response regulatory" evidence="4">
    <location>
        <begin position="69"/>
        <end position="185"/>
    </location>
</feature>
<keyword evidence="6" id="KW-1185">Reference proteome</keyword>
<protein>
    <recommendedName>
        <fullName evidence="4">Response regulatory domain-containing protein</fullName>
    </recommendedName>
</protein>
<reference evidence="5" key="2">
    <citation type="submission" date="2020-09" db="EMBL/GenBank/DDBJ databases">
        <authorList>
            <person name="Sun Q."/>
            <person name="Zhou Y."/>
        </authorList>
    </citation>
    <scope>NUCLEOTIDE SEQUENCE</scope>
    <source>
        <strain evidence="5">CGMCC 1.14988</strain>
    </source>
</reference>
<evidence type="ECO:0000256" key="1">
    <source>
        <dbReference type="ARBA" id="ARBA00022553"/>
    </source>
</evidence>
<dbReference type="CDD" id="cd00156">
    <property type="entry name" value="REC"/>
    <property type="match status" value="1"/>
</dbReference>
<dbReference type="GO" id="GO:0000160">
    <property type="term" value="P:phosphorelay signal transduction system"/>
    <property type="evidence" value="ECO:0007669"/>
    <property type="project" value="InterPro"/>
</dbReference>
<dbReference type="AlphaFoldDB" id="A0A8J3EWG4"/>
<dbReference type="Pfam" id="PF00072">
    <property type="entry name" value="Response_reg"/>
    <property type="match status" value="1"/>
</dbReference>
<evidence type="ECO:0000313" key="5">
    <source>
        <dbReference type="EMBL" id="GGI03596.1"/>
    </source>
</evidence>
<proteinExistence type="predicted"/>